<evidence type="ECO:0000256" key="1">
    <source>
        <dbReference type="ARBA" id="ARBA00009106"/>
    </source>
</evidence>
<keyword evidence="2 5" id="KW-0689">Ribosomal protein</keyword>
<dbReference type="AlphaFoldDB" id="A0A7J2U452"/>
<evidence type="ECO:0000256" key="4">
    <source>
        <dbReference type="SAM" id="MobiDB-lite"/>
    </source>
</evidence>
<organism evidence="5">
    <name type="scientific">Ignisphaera aggregans</name>
    <dbReference type="NCBI Taxonomy" id="334771"/>
    <lineage>
        <taxon>Archaea</taxon>
        <taxon>Thermoproteota</taxon>
        <taxon>Thermoprotei</taxon>
        <taxon>Desulfurococcales</taxon>
        <taxon>Desulfurococcaceae</taxon>
        <taxon>Ignisphaera</taxon>
    </lineage>
</organism>
<feature type="compositionally biased region" description="Basic and acidic residues" evidence="4">
    <location>
        <begin position="19"/>
        <end position="35"/>
    </location>
</feature>
<dbReference type="Gene3D" id="3.30.63.20">
    <property type="match status" value="1"/>
</dbReference>
<dbReference type="InterPro" id="IPR004977">
    <property type="entry name" value="Ribosomal_eS25"/>
</dbReference>
<dbReference type="GO" id="GO:0005840">
    <property type="term" value="C:ribosome"/>
    <property type="evidence" value="ECO:0007669"/>
    <property type="project" value="UniProtKB-KW"/>
</dbReference>
<evidence type="ECO:0000256" key="3">
    <source>
        <dbReference type="ARBA" id="ARBA00023274"/>
    </source>
</evidence>
<evidence type="ECO:0000256" key="2">
    <source>
        <dbReference type="ARBA" id="ARBA00022980"/>
    </source>
</evidence>
<evidence type="ECO:0000313" key="5">
    <source>
        <dbReference type="EMBL" id="HEM67185.1"/>
    </source>
</evidence>
<accession>A0A7J2U452</accession>
<keyword evidence="3" id="KW-0687">Ribonucleoprotein</keyword>
<comment type="caution">
    <text evidence="5">The sequence shown here is derived from an EMBL/GenBank/DDBJ whole genome shotgun (WGS) entry which is preliminary data.</text>
</comment>
<sequence length="105" mass="11950">MGTKGKKPLSTLEKRQRKIVKEETKKVAKEEKKERKTVSITGLDPAMITRVIEEVKNTGFATPFTLSQKLGVKYSIARKLLKELVKSNDVELVAKNRRIILITKK</sequence>
<dbReference type="GO" id="GO:1990904">
    <property type="term" value="C:ribonucleoprotein complex"/>
    <property type="evidence" value="ECO:0007669"/>
    <property type="project" value="UniProtKB-KW"/>
</dbReference>
<dbReference type="Pfam" id="PF03297">
    <property type="entry name" value="Ribosomal_S25"/>
    <property type="match status" value="1"/>
</dbReference>
<feature type="region of interest" description="Disordered" evidence="4">
    <location>
        <begin position="1"/>
        <end position="35"/>
    </location>
</feature>
<dbReference type="EMBL" id="DSEU01000040">
    <property type="protein sequence ID" value="HEM67185.1"/>
    <property type="molecule type" value="Genomic_DNA"/>
</dbReference>
<reference evidence="5" key="1">
    <citation type="journal article" date="2020" name="mSystems">
        <title>Genome- and Community-Level Interaction Insights into Carbon Utilization and Element Cycling Functions of Hydrothermarchaeota in Hydrothermal Sediment.</title>
        <authorList>
            <person name="Zhou Z."/>
            <person name="Liu Y."/>
            <person name="Xu W."/>
            <person name="Pan J."/>
            <person name="Luo Z.H."/>
            <person name="Li M."/>
        </authorList>
    </citation>
    <scope>NUCLEOTIDE SEQUENCE [LARGE SCALE GENOMIC DNA]</scope>
    <source>
        <strain evidence="5">SpSt-125</strain>
    </source>
</reference>
<proteinExistence type="inferred from homology"/>
<comment type="similarity">
    <text evidence="1">Belongs to the eukaryotic ribosomal protein eS25 family.</text>
</comment>
<gene>
    <name evidence="5" type="ORF">ENO26_06425</name>
</gene>
<name>A0A7J2U452_9CREN</name>
<protein>
    <submittedName>
        <fullName evidence="5">30S ribosomal protein S25e</fullName>
    </submittedName>
</protein>